<name>A0A4Z2IJP0_9TELE</name>
<evidence type="ECO:0000313" key="3">
    <source>
        <dbReference type="Proteomes" id="UP000314294"/>
    </source>
</evidence>
<feature type="region of interest" description="Disordered" evidence="1">
    <location>
        <begin position="35"/>
        <end position="84"/>
    </location>
</feature>
<dbReference type="EMBL" id="SRLO01000077">
    <property type="protein sequence ID" value="TNN78048.1"/>
    <property type="molecule type" value="Genomic_DNA"/>
</dbReference>
<dbReference type="AlphaFoldDB" id="A0A4Z2IJP0"/>
<evidence type="ECO:0000256" key="1">
    <source>
        <dbReference type="SAM" id="MobiDB-lite"/>
    </source>
</evidence>
<protein>
    <submittedName>
        <fullName evidence="2">Uncharacterized protein</fullName>
    </submittedName>
</protein>
<dbReference type="Proteomes" id="UP000314294">
    <property type="component" value="Unassembled WGS sequence"/>
</dbReference>
<accession>A0A4Z2IJP0</accession>
<keyword evidence="3" id="KW-1185">Reference proteome</keyword>
<reference evidence="2 3" key="1">
    <citation type="submission" date="2019-03" db="EMBL/GenBank/DDBJ databases">
        <title>First draft genome of Liparis tanakae, snailfish: a comprehensive survey of snailfish specific genes.</title>
        <authorList>
            <person name="Kim W."/>
            <person name="Song I."/>
            <person name="Jeong J.-H."/>
            <person name="Kim D."/>
            <person name="Kim S."/>
            <person name="Ryu S."/>
            <person name="Song J.Y."/>
            <person name="Lee S.K."/>
        </authorList>
    </citation>
    <scope>NUCLEOTIDE SEQUENCE [LARGE SCALE GENOMIC DNA]</scope>
    <source>
        <tissue evidence="2">Muscle</tissue>
    </source>
</reference>
<gene>
    <name evidence="2" type="ORF">EYF80_011802</name>
</gene>
<organism evidence="2 3">
    <name type="scientific">Liparis tanakae</name>
    <name type="common">Tanaka's snailfish</name>
    <dbReference type="NCBI Taxonomy" id="230148"/>
    <lineage>
        <taxon>Eukaryota</taxon>
        <taxon>Metazoa</taxon>
        <taxon>Chordata</taxon>
        <taxon>Craniata</taxon>
        <taxon>Vertebrata</taxon>
        <taxon>Euteleostomi</taxon>
        <taxon>Actinopterygii</taxon>
        <taxon>Neopterygii</taxon>
        <taxon>Teleostei</taxon>
        <taxon>Neoteleostei</taxon>
        <taxon>Acanthomorphata</taxon>
        <taxon>Eupercaria</taxon>
        <taxon>Perciformes</taxon>
        <taxon>Cottioidei</taxon>
        <taxon>Cottales</taxon>
        <taxon>Liparidae</taxon>
        <taxon>Liparis</taxon>
    </lineage>
</organism>
<evidence type="ECO:0000313" key="2">
    <source>
        <dbReference type="EMBL" id="TNN78048.1"/>
    </source>
</evidence>
<proteinExistence type="predicted"/>
<comment type="caution">
    <text evidence="2">The sequence shown here is derived from an EMBL/GenBank/DDBJ whole genome shotgun (WGS) entry which is preliminary data.</text>
</comment>
<feature type="compositionally biased region" description="Basic and acidic residues" evidence="1">
    <location>
        <begin position="64"/>
        <end position="75"/>
    </location>
</feature>
<sequence>MTKGDTFLPEGFNPACPLDCKAATTLSLKARSTNCTPQADGAQISDRTQRPGVTGGLGPIPADIGREKQGPHEDSQMAEGKSPEAAFDPGVWPGIAEETETGSANASLRYVYNQWDERVETQKADGAVVAPSLVTAGARQYGLGLQQRGAALLWERRSSKAKLCSRPEKEPTVTALIQIRVCAHAGLAAAAARSSELAFKQIINLHCELRCPGNR</sequence>